<keyword evidence="3" id="KW-1185">Reference proteome</keyword>
<dbReference type="Proteomes" id="UP000596742">
    <property type="component" value="Unassembled WGS sequence"/>
</dbReference>
<dbReference type="AlphaFoldDB" id="A0A8B6E162"/>
<evidence type="ECO:0000313" key="3">
    <source>
        <dbReference type="Proteomes" id="UP000596742"/>
    </source>
</evidence>
<feature type="region of interest" description="Disordered" evidence="1">
    <location>
        <begin position="25"/>
        <end position="96"/>
    </location>
</feature>
<organism evidence="2 3">
    <name type="scientific">Mytilus galloprovincialis</name>
    <name type="common">Mediterranean mussel</name>
    <dbReference type="NCBI Taxonomy" id="29158"/>
    <lineage>
        <taxon>Eukaryota</taxon>
        <taxon>Metazoa</taxon>
        <taxon>Spiralia</taxon>
        <taxon>Lophotrochozoa</taxon>
        <taxon>Mollusca</taxon>
        <taxon>Bivalvia</taxon>
        <taxon>Autobranchia</taxon>
        <taxon>Pteriomorphia</taxon>
        <taxon>Mytilida</taxon>
        <taxon>Mytiloidea</taxon>
        <taxon>Mytilidae</taxon>
        <taxon>Mytilinae</taxon>
        <taxon>Mytilus</taxon>
    </lineage>
</organism>
<evidence type="ECO:0000256" key="1">
    <source>
        <dbReference type="SAM" id="MobiDB-lite"/>
    </source>
</evidence>
<reference evidence="2" key="1">
    <citation type="submission" date="2018-11" db="EMBL/GenBank/DDBJ databases">
        <authorList>
            <person name="Alioto T."/>
            <person name="Alioto T."/>
        </authorList>
    </citation>
    <scope>NUCLEOTIDE SEQUENCE</scope>
</reference>
<sequence>MPLICNTVQQSVPLASTIQLRVSHPNNRRQVATLQPRATHTPDRRHETVKDRRYAGHHVHKNNNTRHNNQGIHDSHNSTRQTTTSYNQEPRNKTRTHKEDLLCQPSYQKSRNYCLGYENTGRTFIKTNGQAFSELNYFLHKSRHMQVADKEVLKDVISNHSEHYPVRCVLRIGIPKISTNQTNKLQPIQLTIKWDKVDQDLYLAIINERVDTTAESPAETAEDANLLISKMHQMLTKAATGSSSKKTRYKARPKLKITTINLGRKIAWNVQCNTTACEDDIALLGKRPYDMQVQINVSADYAGMDGYKLQPQKSVAIHIQPKPAKNSCEPEQYQLGKDPMPNVTKSTHLGIIRTPSMRQNIESNVEENVKKEEVPMSCLVVDNMEKTD</sequence>
<feature type="compositionally biased region" description="Polar residues" evidence="1">
    <location>
        <begin position="25"/>
        <end position="38"/>
    </location>
</feature>
<comment type="caution">
    <text evidence="2">The sequence shown here is derived from an EMBL/GenBank/DDBJ whole genome shotgun (WGS) entry which is preliminary data.</text>
</comment>
<protein>
    <submittedName>
        <fullName evidence="2">Uncharacterized protein</fullName>
    </submittedName>
</protein>
<feature type="compositionally biased region" description="Polar residues" evidence="1">
    <location>
        <begin position="65"/>
        <end position="89"/>
    </location>
</feature>
<accession>A0A8B6E162</accession>
<feature type="compositionally biased region" description="Basic and acidic residues" evidence="1">
    <location>
        <begin position="40"/>
        <end position="54"/>
    </location>
</feature>
<name>A0A8B6E162_MYTGA</name>
<dbReference type="OrthoDB" id="10479960at2759"/>
<dbReference type="EMBL" id="UYJE01004296">
    <property type="protein sequence ID" value="VDI26821.1"/>
    <property type="molecule type" value="Genomic_DNA"/>
</dbReference>
<gene>
    <name evidence="2" type="ORF">MGAL_10B012014</name>
</gene>
<feature type="compositionally biased region" description="Basic residues" evidence="1">
    <location>
        <begin position="55"/>
        <end position="64"/>
    </location>
</feature>
<evidence type="ECO:0000313" key="2">
    <source>
        <dbReference type="EMBL" id="VDI26821.1"/>
    </source>
</evidence>
<proteinExistence type="predicted"/>